<feature type="coiled-coil region" evidence="1">
    <location>
        <begin position="185"/>
        <end position="227"/>
    </location>
</feature>
<dbReference type="EMBL" id="CAJNYV010003569">
    <property type="protein sequence ID" value="CAF3589124.1"/>
    <property type="molecule type" value="Genomic_DNA"/>
</dbReference>
<dbReference type="Proteomes" id="UP000663865">
    <property type="component" value="Unassembled WGS sequence"/>
</dbReference>
<proteinExistence type="predicted"/>
<keyword evidence="1" id="KW-0175">Coiled coil</keyword>
<name>A0A818M8Q5_9BILA</name>
<keyword evidence="2" id="KW-0812">Transmembrane</keyword>
<evidence type="ECO:0000313" key="3">
    <source>
        <dbReference type="EMBL" id="CAF3589124.1"/>
    </source>
</evidence>
<keyword evidence="2" id="KW-0472">Membrane</keyword>
<organism evidence="3 5">
    <name type="scientific">Rotaria socialis</name>
    <dbReference type="NCBI Taxonomy" id="392032"/>
    <lineage>
        <taxon>Eukaryota</taxon>
        <taxon>Metazoa</taxon>
        <taxon>Spiralia</taxon>
        <taxon>Gnathifera</taxon>
        <taxon>Rotifera</taxon>
        <taxon>Eurotatoria</taxon>
        <taxon>Bdelloidea</taxon>
        <taxon>Philodinida</taxon>
        <taxon>Philodinidae</taxon>
        <taxon>Rotaria</taxon>
    </lineage>
</organism>
<evidence type="ECO:0000256" key="2">
    <source>
        <dbReference type="SAM" id="Phobius"/>
    </source>
</evidence>
<sequence>MVSSFIVVVVVMIIICFLFGLSHELSIGGNDDDHHHDNNINLNLYNNVSYQCEGRMHIQQIILKLKQHPCPIIVKEEIDTHRKMKRQVVDAGTVNVHALQRTANDHRTLINYLINNSINATIMSDAIITHHSKTGPILSSWRDLNHLFITIFLLGFIIYLILSRTGCTPCHRCLNMLSGSLLPRLQEHEKQQQELVQQIQKQLQEQIQQQQQQFEKQQQELWKQLQQHQRSSRIQSQPPLPPPAVRNQIHYSTLPAMSTDAVRFNNGYMSDE</sequence>
<evidence type="ECO:0000256" key="1">
    <source>
        <dbReference type="SAM" id="Coils"/>
    </source>
</evidence>
<keyword evidence="2" id="KW-1133">Transmembrane helix</keyword>
<gene>
    <name evidence="3" type="ORF">KIK155_LOCUS20350</name>
    <name evidence="4" type="ORF">TOA249_LOCUS24585</name>
</gene>
<dbReference type="AlphaFoldDB" id="A0A818M8Q5"/>
<feature type="transmembrane region" description="Helical" evidence="2">
    <location>
        <begin position="6"/>
        <end position="22"/>
    </location>
</feature>
<protein>
    <submittedName>
        <fullName evidence="3">Uncharacterized protein</fullName>
    </submittedName>
</protein>
<accession>A0A818M8Q5</accession>
<dbReference type="EMBL" id="CAJOBS010002529">
    <property type="protein sequence ID" value="CAF4821037.1"/>
    <property type="molecule type" value="Genomic_DNA"/>
</dbReference>
<reference evidence="3" key="1">
    <citation type="submission" date="2021-02" db="EMBL/GenBank/DDBJ databases">
        <authorList>
            <person name="Nowell W R."/>
        </authorList>
    </citation>
    <scope>NUCLEOTIDE SEQUENCE</scope>
</reference>
<evidence type="ECO:0000313" key="5">
    <source>
        <dbReference type="Proteomes" id="UP000663865"/>
    </source>
</evidence>
<comment type="caution">
    <text evidence="3">The sequence shown here is derived from an EMBL/GenBank/DDBJ whole genome shotgun (WGS) entry which is preliminary data.</text>
</comment>
<dbReference type="Proteomes" id="UP000663838">
    <property type="component" value="Unassembled WGS sequence"/>
</dbReference>
<evidence type="ECO:0000313" key="4">
    <source>
        <dbReference type="EMBL" id="CAF4821037.1"/>
    </source>
</evidence>
<feature type="transmembrane region" description="Helical" evidence="2">
    <location>
        <begin position="144"/>
        <end position="162"/>
    </location>
</feature>